<organism evidence="3 4">
    <name type="scientific">Tritrichomonas musculus</name>
    <dbReference type="NCBI Taxonomy" id="1915356"/>
    <lineage>
        <taxon>Eukaryota</taxon>
        <taxon>Metamonada</taxon>
        <taxon>Parabasalia</taxon>
        <taxon>Tritrichomonadida</taxon>
        <taxon>Tritrichomonadidae</taxon>
        <taxon>Tritrichomonas</taxon>
    </lineage>
</organism>
<keyword evidence="4" id="KW-1185">Reference proteome</keyword>
<feature type="compositionally biased region" description="Polar residues" evidence="1">
    <location>
        <begin position="69"/>
        <end position="79"/>
    </location>
</feature>
<evidence type="ECO:0000313" key="3">
    <source>
        <dbReference type="EMBL" id="KAK8842056.1"/>
    </source>
</evidence>
<dbReference type="EMBL" id="JAPFFF010000631">
    <property type="protein sequence ID" value="KAK8833834.1"/>
    <property type="molecule type" value="Genomic_DNA"/>
</dbReference>
<feature type="region of interest" description="Disordered" evidence="1">
    <location>
        <begin position="69"/>
        <end position="98"/>
    </location>
</feature>
<proteinExistence type="predicted"/>
<dbReference type="EMBL" id="JAPFFF010000039">
    <property type="protein sequence ID" value="KAK8842056.1"/>
    <property type="molecule type" value="Genomic_DNA"/>
</dbReference>
<gene>
    <name evidence="3" type="ORF">M9Y10_026278</name>
    <name evidence="2" type="ORF">M9Y10_040135</name>
</gene>
<dbReference type="Proteomes" id="UP001470230">
    <property type="component" value="Unassembled WGS sequence"/>
</dbReference>
<feature type="compositionally biased region" description="Polar residues" evidence="1">
    <location>
        <begin position="86"/>
        <end position="98"/>
    </location>
</feature>
<accession>A0ABR2H811</accession>
<evidence type="ECO:0000313" key="4">
    <source>
        <dbReference type="Proteomes" id="UP001470230"/>
    </source>
</evidence>
<evidence type="ECO:0000313" key="2">
    <source>
        <dbReference type="EMBL" id="KAK8833834.1"/>
    </source>
</evidence>
<protein>
    <submittedName>
        <fullName evidence="3">Uncharacterized protein</fullName>
    </submittedName>
</protein>
<sequence>MQKGYMEDYQKKLVPGNFQKKRLDRTYQSASSMFDLFPPKDSALLKLLQSDKEEEMDMDSIIPTSHFLNPNFPYSNSQTPRKRNTNIDNSASKTPYKNQKNNSLSSFYLFLDDYSSSFMDTKISSILTREFSKPNYIYPKRQ</sequence>
<reference evidence="3 4" key="1">
    <citation type="submission" date="2024-04" db="EMBL/GenBank/DDBJ databases">
        <title>Tritrichomonas musculus Genome.</title>
        <authorList>
            <person name="Alves-Ferreira E."/>
            <person name="Grigg M."/>
            <person name="Lorenzi H."/>
            <person name="Galac M."/>
        </authorList>
    </citation>
    <scope>NUCLEOTIDE SEQUENCE [LARGE SCALE GENOMIC DNA]</scope>
    <source>
        <strain evidence="3 4">EAF2021</strain>
    </source>
</reference>
<name>A0ABR2H811_9EUKA</name>
<evidence type="ECO:0000256" key="1">
    <source>
        <dbReference type="SAM" id="MobiDB-lite"/>
    </source>
</evidence>
<comment type="caution">
    <text evidence="3">The sequence shown here is derived from an EMBL/GenBank/DDBJ whole genome shotgun (WGS) entry which is preliminary data.</text>
</comment>